<accession>A0A833JR94</accession>
<sequence length="210" mass="24044">MSLGLRFNVTGNKELQDYLEKYPKVARNAARMAINDTIRRGRRQAKQEILKQVNLMPSYVNKTRLTENLASNDNLTGSIVGRRRPTSLARFDVNQLYKPNRSKPGRKKAGLSVKVKRSRKKIPNAFLVNLKAGNQDGANQGLAIRVPAGKKPRRRFNAKPLYKNENTNVYLLYGPSIQQVFDDVAEDLQPELTTYLNREFRRQFGRLNRG</sequence>
<gene>
    <name evidence="1" type="ORF">F6453_1397</name>
</gene>
<organism evidence="1 2">
    <name type="scientific">Marinobacter nauticus</name>
    <name type="common">Marinobacter hydrocarbonoclasticus</name>
    <name type="synonym">Marinobacter aquaeolei</name>
    <dbReference type="NCBI Taxonomy" id="2743"/>
    <lineage>
        <taxon>Bacteria</taxon>
        <taxon>Pseudomonadati</taxon>
        <taxon>Pseudomonadota</taxon>
        <taxon>Gammaproteobacteria</taxon>
        <taxon>Pseudomonadales</taxon>
        <taxon>Marinobacteraceae</taxon>
        <taxon>Marinobacter</taxon>
    </lineage>
</organism>
<dbReference type="AlphaFoldDB" id="A0A833JR94"/>
<dbReference type="RefSeq" id="WP_153740387.1">
    <property type="nucleotide sequence ID" value="NZ_WBMP01000005.1"/>
</dbReference>
<dbReference type="EMBL" id="WBMP01000005">
    <property type="protein sequence ID" value="KAE8546151.1"/>
    <property type="molecule type" value="Genomic_DNA"/>
</dbReference>
<comment type="caution">
    <text evidence="1">The sequence shown here is derived from an EMBL/GenBank/DDBJ whole genome shotgun (WGS) entry which is preliminary data.</text>
</comment>
<evidence type="ECO:0000313" key="2">
    <source>
        <dbReference type="Proteomes" id="UP000469950"/>
    </source>
</evidence>
<reference evidence="1 2" key="1">
    <citation type="submission" date="2019-10" db="EMBL/GenBank/DDBJ databases">
        <title>Draft genome sequence of Marinobacter hydrocarbonoclasticus NCT7M from the microbiome of the marine copepod.</title>
        <authorList>
            <person name="Nuttall R."/>
            <person name="Sharma G."/>
            <person name="Moisander P."/>
        </authorList>
    </citation>
    <scope>NUCLEOTIDE SEQUENCE [LARGE SCALE GENOMIC DNA]</scope>
    <source>
        <strain evidence="1 2">NCT7M</strain>
    </source>
</reference>
<evidence type="ECO:0000313" key="1">
    <source>
        <dbReference type="EMBL" id="KAE8546151.1"/>
    </source>
</evidence>
<proteinExistence type="predicted"/>
<protein>
    <submittedName>
        <fullName evidence="1">Uncharacterized protein</fullName>
    </submittedName>
</protein>
<dbReference type="Proteomes" id="UP000469950">
    <property type="component" value="Unassembled WGS sequence"/>
</dbReference>
<name>A0A833JR94_MARNT</name>